<accession>A0A8H4JWC7</accession>
<organism evidence="2 3">
    <name type="scientific">Fusarium acutatum</name>
    <dbReference type="NCBI Taxonomy" id="78861"/>
    <lineage>
        <taxon>Eukaryota</taxon>
        <taxon>Fungi</taxon>
        <taxon>Dikarya</taxon>
        <taxon>Ascomycota</taxon>
        <taxon>Pezizomycotina</taxon>
        <taxon>Sordariomycetes</taxon>
        <taxon>Hypocreomycetidae</taxon>
        <taxon>Hypocreales</taxon>
        <taxon>Nectriaceae</taxon>
        <taxon>Fusarium</taxon>
        <taxon>Fusarium fujikuroi species complex</taxon>
    </lineage>
</organism>
<proteinExistence type="predicted"/>
<evidence type="ECO:0000313" key="2">
    <source>
        <dbReference type="EMBL" id="KAF4439550.1"/>
    </source>
</evidence>
<dbReference type="Proteomes" id="UP000536711">
    <property type="component" value="Unassembled WGS sequence"/>
</dbReference>
<dbReference type="EMBL" id="JAADJF010000092">
    <property type="protein sequence ID" value="KAF4439550.1"/>
    <property type="molecule type" value="Genomic_DNA"/>
</dbReference>
<protein>
    <submittedName>
        <fullName evidence="2">Uncharacterized protein</fullName>
    </submittedName>
</protein>
<evidence type="ECO:0000313" key="3">
    <source>
        <dbReference type="Proteomes" id="UP000536711"/>
    </source>
</evidence>
<keyword evidence="3" id="KW-1185">Reference proteome</keyword>
<reference evidence="2 3" key="1">
    <citation type="submission" date="2020-01" db="EMBL/GenBank/DDBJ databases">
        <title>Identification and distribution of gene clusters putatively required for synthesis of sphingolipid metabolism inhibitors in phylogenetically diverse species of the filamentous fungus Fusarium.</title>
        <authorList>
            <person name="Kim H.-S."/>
            <person name="Busman M."/>
            <person name="Brown D.W."/>
            <person name="Divon H."/>
            <person name="Uhlig S."/>
            <person name="Proctor R.H."/>
        </authorList>
    </citation>
    <scope>NUCLEOTIDE SEQUENCE [LARGE SCALE GENOMIC DNA]</scope>
    <source>
        <strain evidence="2 3">NRRL 13308</strain>
    </source>
</reference>
<sequence length="148" mass="16113">MLAWGAALGKHLLATRATIFINHHKGIYSSCFRLRSCDDENPSVTPSSATDTCTMARCLLEGGSEDEEQALPSIASFPYKECINCLLESSLGLYRHAREIDVSTEGFKHIVGGEATPTPDPSPNRRRRADGGRVEGQSPSKRARMYGG</sequence>
<feature type="region of interest" description="Disordered" evidence="1">
    <location>
        <begin position="109"/>
        <end position="148"/>
    </location>
</feature>
<comment type="caution">
    <text evidence="2">The sequence shown here is derived from an EMBL/GenBank/DDBJ whole genome shotgun (WGS) entry which is preliminary data.</text>
</comment>
<name>A0A8H4JWC7_9HYPO</name>
<gene>
    <name evidence="2" type="ORF">FACUT_4106</name>
</gene>
<dbReference type="AlphaFoldDB" id="A0A8H4JWC7"/>
<evidence type="ECO:0000256" key="1">
    <source>
        <dbReference type="SAM" id="MobiDB-lite"/>
    </source>
</evidence>